<sequence>MVTFTIVAVVLFVLLLWVLHRATTQQLRREAVPGARVRVNARGFAALALAIGAFWVALCGGALLAVYQGVHPMLLSLGIVVLLAAARPRLAPRIHPFVIRPGDDDPTTHKAGMRRDDAAVYAEHRAAIARGEQRALRWTVTGEPYSYAKDEHVAPGDDRYNLRSLSVGIPVAVGYACAAVLIAGLVVGQLVRGEPLNWVLLIGVVAFIVTGRPAFVFCRDEFRASRIRKKRGVPRPDRAQEIQLSDVDGPGAALIDLRKRPEKGLQG</sequence>
<accession>A0A975M5U0</accession>
<keyword evidence="1" id="KW-0812">Transmembrane</keyword>
<feature type="transmembrane region" description="Helical" evidence="1">
    <location>
        <begin position="167"/>
        <end position="190"/>
    </location>
</feature>
<evidence type="ECO:0000256" key="1">
    <source>
        <dbReference type="SAM" id="Phobius"/>
    </source>
</evidence>
<organism evidence="2 3">
    <name type="scientific">Arthrobacter jiangjiafuii</name>
    <dbReference type="NCBI Taxonomy" id="2817475"/>
    <lineage>
        <taxon>Bacteria</taxon>
        <taxon>Bacillati</taxon>
        <taxon>Actinomycetota</taxon>
        <taxon>Actinomycetes</taxon>
        <taxon>Micrococcales</taxon>
        <taxon>Micrococcaceae</taxon>
        <taxon>Arthrobacter</taxon>
    </lineage>
</organism>
<dbReference type="Proteomes" id="UP000676885">
    <property type="component" value="Chromosome"/>
</dbReference>
<dbReference type="AlphaFoldDB" id="A0A975M5U0"/>
<evidence type="ECO:0000313" key="3">
    <source>
        <dbReference type="Proteomes" id="UP000676885"/>
    </source>
</evidence>
<feature type="transmembrane region" description="Helical" evidence="1">
    <location>
        <begin position="73"/>
        <end position="90"/>
    </location>
</feature>
<keyword evidence="1" id="KW-0472">Membrane</keyword>
<dbReference type="KEGG" id="ajg:KKR91_01920"/>
<reference evidence="2 3" key="1">
    <citation type="submission" date="2021-05" db="EMBL/GenBank/DDBJ databases">
        <title>Novel species in genus Arthrobacter.</title>
        <authorList>
            <person name="Zhang G."/>
        </authorList>
    </citation>
    <scope>NUCLEOTIDE SEQUENCE [LARGE SCALE GENOMIC DNA]</scope>
    <source>
        <strain evidence="3">zg-ZUI227</strain>
    </source>
</reference>
<name>A0A975M5U0_9MICC</name>
<keyword evidence="1" id="KW-1133">Transmembrane helix</keyword>
<proteinExistence type="predicted"/>
<keyword evidence="3" id="KW-1185">Reference proteome</keyword>
<feature type="transmembrane region" description="Helical" evidence="1">
    <location>
        <begin position="44"/>
        <end position="67"/>
    </location>
</feature>
<evidence type="ECO:0000313" key="2">
    <source>
        <dbReference type="EMBL" id="QWC10437.1"/>
    </source>
</evidence>
<feature type="transmembrane region" description="Helical" evidence="1">
    <location>
        <begin position="196"/>
        <end position="218"/>
    </location>
</feature>
<dbReference type="EMBL" id="CP076022">
    <property type="protein sequence ID" value="QWC10437.1"/>
    <property type="molecule type" value="Genomic_DNA"/>
</dbReference>
<feature type="transmembrane region" description="Helical" evidence="1">
    <location>
        <begin position="6"/>
        <end position="23"/>
    </location>
</feature>
<protein>
    <submittedName>
        <fullName evidence="2">Uncharacterized protein</fullName>
    </submittedName>
</protein>
<gene>
    <name evidence="2" type="ORF">KKR91_01920</name>
</gene>
<dbReference type="RefSeq" id="WP_210231371.1">
    <property type="nucleotide sequence ID" value="NZ_CP076022.1"/>
</dbReference>